<dbReference type="InterPro" id="IPR038459">
    <property type="entry name" value="MT_TRM10-typ_sf"/>
</dbReference>
<proteinExistence type="predicted"/>
<dbReference type="PANTHER" id="PTHR13563:SF5">
    <property type="entry name" value="TRNA METHYLTRANSFERASE 10 HOMOLOG C"/>
    <property type="match status" value="1"/>
</dbReference>
<keyword evidence="3" id="KW-0949">S-adenosyl-L-methionine</keyword>
<dbReference type="GO" id="GO:0097745">
    <property type="term" value="P:mitochondrial tRNA 5'-end processing"/>
    <property type="evidence" value="ECO:0007669"/>
    <property type="project" value="TreeGrafter"/>
</dbReference>
<evidence type="ECO:0000256" key="2">
    <source>
        <dbReference type="ARBA" id="ARBA00022679"/>
    </source>
</evidence>
<dbReference type="InterPro" id="IPR028564">
    <property type="entry name" value="MT_TRM10-typ"/>
</dbReference>
<organism evidence="5 6">
    <name type="scientific">Trichobilharzia regenti</name>
    <name type="common">Nasal bird schistosome</name>
    <dbReference type="NCBI Taxonomy" id="157069"/>
    <lineage>
        <taxon>Eukaryota</taxon>
        <taxon>Metazoa</taxon>
        <taxon>Spiralia</taxon>
        <taxon>Lophotrochozoa</taxon>
        <taxon>Platyhelminthes</taxon>
        <taxon>Trematoda</taxon>
        <taxon>Digenea</taxon>
        <taxon>Strigeidida</taxon>
        <taxon>Schistosomatoidea</taxon>
        <taxon>Schistosomatidae</taxon>
        <taxon>Trichobilharzia</taxon>
    </lineage>
</organism>
<dbReference type="GO" id="GO:0070131">
    <property type="term" value="P:positive regulation of mitochondrial translation"/>
    <property type="evidence" value="ECO:0007669"/>
    <property type="project" value="TreeGrafter"/>
</dbReference>
<name>A0AA85KAM8_TRIRE</name>
<keyword evidence="2" id="KW-0808">Transferase</keyword>
<dbReference type="PROSITE" id="PS51675">
    <property type="entry name" value="SAM_MT_TRM10"/>
    <property type="match status" value="1"/>
</dbReference>
<evidence type="ECO:0000259" key="4">
    <source>
        <dbReference type="PROSITE" id="PS51675"/>
    </source>
</evidence>
<dbReference type="Proteomes" id="UP000050795">
    <property type="component" value="Unassembled WGS sequence"/>
</dbReference>
<evidence type="ECO:0000313" key="6">
    <source>
        <dbReference type="WBParaSite" id="TREG1_7540.1"/>
    </source>
</evidence>
<dbReference type="GO" id="GO:0032259">
    <property type="term" value="P:methylation"/>
    <property type="evidence" value="ECO:0007669"/>
    <property type="project" value="UniProtKB-KW"/>
</dbReference>
<evidence type="ECO:0000256" key="1">
    <source>
        <dbReference type="ARBA" id="ARBA00022603"/>
    </source>
</evidence>
<dbReference type="GO" id="GO:0000049">
    <property type="term" value="F:tRNA binding"/>
    <property type="evidence" value="ECO:0007669"/>
    <property type="project" value="TreeGrafter"/>
</dbReference>
<reference evidence="6" key="2">
    <citation type="submission" date="2023-11" db="UniProtKB">
        <authorList>
            <consortium name="WormBaseParasite"/>
        </authorList>
    </citation>
    <scope>IDENTIFICATION</scope>
</reference>
<dbReference type="AlphaFoldDB" id="A0AA85KAM8"/>
<sequence length="188" mass="21031">MTYVVNRNRLMRPHPFHMVLCGLKQGTNQFAFMEEAFGVNAKGSSVESLYSLPWSITPDHFSKAFPIHSQEQPVILLSPNARRTFEAGEYDHNAAYVIGAVVDKAIRRPISSAIARQLGIKCVSLPLDRYLKWGSGKSKTLSINCIHGIMATAKETNGDWKTALIENIPTRFYSSPSKTKSSLIYRNL</sequence>
<protein>
    <recommendedName>
        <fullName evidence="4">SAM-dependent MTase TRM10-type domain-containing protein</fullName>
    </recommendedName>
</protein>
<dbReference type="InterPro" id="IPR007356">
    <property type="entry name" value="tRNA_m1G_MeTrfase_euk"/>
</dbReference>
<dbReference type="GO" id="GO:0005654">
    <property type="term" value="C:nucleoplasm"/>
    <property type="evidence" value="ECO:0007669"/>
    <property type="project" value="TreeGrafter"/>
</dbReference>
<dbReference type="GO" id="GO:0005739">
    <property type="term" value="C:mitochondrion"/>
    <property type="evidence" value="ECO:0007669"/>
    <property type="project" value="TreeGrafter"/>
</dbReference>
<dbReference type="Gene3D" id="3.40.1280.30">
    <property type="match status" value="1"/>
</dbReference>
<reference evidence="5" key="1">
    <citation type="submission" date="2022-06" db="EMBL/GenBank/DDBJ databases">
        <authorList>
            <person name="Berger JAMES D."/>
            <person name="Berger JAMES D."/>
        </authorList>
    </citation>
    <scope>NUCLEOTIDE SEQUENCE [LARGE SCALE GENOMIC DNA]</scope>
</reference>
<dbReference type="WBParaSite" id="TREG1_7540.1">
    <property type="protein sequence ID" value="TREG1_7540.1"/>
    <property type="gene ID" value="TREG1_7540"/>
</dbReference>
<evidence type="ECO:0000256" key="3">
    <source>
        <dbReference type="ARBA" id="ARBA00022691"/>
    </source>
</evidence>
<feature type="domain" description="SAM-dependent MTase TRM10-type" evidence="4">
    <location>
        <begin position="1"/>
        <end position="175"/>
    </location>
</feature>
<evidence type="ECO:0000313" key="5">
    <source>
        <dbReference type="Proteomes" id="UP000050795"/>
    </source>
</evidence>
<keyword evidence="1" id="KW-0489">Methyltransferase</keyword>
<dbReference type="GO" id="GO:0008168">
    <property type="term" value="F:methyltransferase activity"/>
    <property type="evidence" value="ECO:0007669"/>
    <property type="project" value="UniProtKB-KW"/>
</dbReference>
<dbReference type="PANTHER" id="PTHR13563">
    <property type="entry name" value="TRNA (GUANINE-9-) METHYLTRANSFERASE"/>
    <property type="match status" value="1"/>
</dbReference>
<accession>A0AA85KAM8</accession>
<keyword evidence="5" id="KW-1185">Reference proteome</keyword>